<keyword evidence="5" id="KW-0411">Iron-sulfur</keyword>
<accession>A0A1T4Q606</accession>
<dbReference type="EC" id="3.2.1.52" evidence="3"/>
<evidence type="ECO:0000256" key="4">
    <source>
        <dbReference type="ARBA" id="ARBA00022801"/>
    </source>
</evidence>
<dbReference type="InterPro" id="IPR050226">
    <property type="entry name" value="NagZ_Beta-hexosaminidase"/>
</dbReference>
<dbReference type="AlphaFoldDB" id="A0A1T4Q606"/>
<evidence type="ECO:0000256" key="3">
    <source>
        <dbReference type="ARBA" id="ARBA00012663"/>
    </source>
</evidence>
<dbReference type="GO" id="GO:0005975">
    <property type="term" value="P:carbohydrate metabolic process"/>
    <property type="evidence" value="ECO:0007669"/>
    <property type="project" value="InterPro"/>
</dbReference>
<evidence type="ECO:0000313" key="9">
    <source>
        <dbReference type="Proteomes" id="UP000190102"/>
    </source>
</evidence>
<evidence type="ECO:0000256" key="5">
    <source>
        <dbReference type="ARBA" id="ARBA00023014"/>
    </source>
</evidence>
<feature type="domain" description="Glycoside hydrolase family 3 N-terminal" evidence="7">
    <location>
        <begin position="49"/>
        <end position="383"/>
    </location>
</feature>
<evidence type="ECO:0000259" key="7">
    <source>
        <dbReference type="Pfam" id="PF00933"/>
    </source>
</evidence>
<evidence type="ECO:0000313" key="8">
    <source>
        <dbReference type="EMBL" id="SJZ99114.1"/>
    </source>
</evidence>
<keyword evidence="9" id="KW-1185">Reference proteome</keyword>
<gene>
    <name evidence="8" type="ORF">SAMN02745119_02247</name>
</gene>
<comment type="similarity">
    <text evidence="2">Belongs to the glycosyl hydrolase 3 family.</text>
</comment>
<reference evidence="9" key="1">
    <citation type="submission" date="2017-02" db="EMBL/GenBank/DDBJ databases">
        <authorList>
            <person name="Varghese N."/>
            <person name="Submissions S."/>
        </authorList>
    </citation>
    <scope>NUCLEOTIDE SEQUENCE [LARGE SCALE GENOMIC DNA]</scope>
    <source>
        <strain evidence="9">ATCC BAA-34</strain>
    </source>
</reference>
<dbReference type="Pfam" id="PF00933">
    <property type="entry name" value="Glyco_hydro_3"/>
    <property type="match status" value="1"/>
</dbReference>
<keyword evidence="5" id="KW-0479">Metal-binding</keyword>
<evidence type="ECO:0000256" key="6">
    <source>
        <dbReference type="ARBA" id="ARBA00023295"/>
    </source>
</evidence>
<dbReference type="Proteomes" id="UP000190102">
    <property type="component" value="Unassembled WGS sequence"/>
</dbReference>
<dbReference type="PROSITE" id="PS51257">
    <property type="entry name" value="PROKAR_LIPOPROTEIN"/>
    <property type="match status" value="1"/>
</dbReference>
<dbReference type="PANTHER" id="PTHR30480">
    <property type="entry name" value="BETA-HEXOSAMINIDASE-RELATED"/>
    <property type="match status" value="1"/>
</dbReference>
<evidence type="ECO:0000256" key="2">
    <source>
        <dbReference type="ARBA" id="ARBA00005336"/>
    </source>
</evidence>
<dbReference type="PROSITE" id="PS51318">
    <property type="entry name" value="TAT"/>
    <property type="match status" value="1"/>
</dbReference>
<dbReference type="GO" id="GO:0004563">
    <property type="term" value="F:beta-N-acetylhexosaminidase activity"/>
    <property type="evidence" value="ECO:0007669"/>
    <property type="project" value="UniProtKB-EC"/>
</dbReference>
<dbReference type="InterPro" id="IPR036962">
    <property type="entry name" value="Glyco_hydro_3_N_sf"/>
</dbReference>
<keyword evidence="4" id="KW-0378">Hydrolase</keyword>
<organism evidence="8 9">
    <name type="scientific">Trichlorobacter thiogenes</name>
    <dbReference type="NCBI Taxonomy" id="115783"/>
    <lineage>
        <taxon>Bacteria</taxon>
        <taxon>Pseudomonadati</taxon>
        <taxon>Thermodesulfobacteriota</taxon>
        <taxon>Desulfuromonadia</taxon>
        <taxon>Geobacterales</taxon>
        <taxon>Geobacteraceae</taxon>
        <taxon>Trichlorobacter</taxon>
    </lineage>
</organism>
<dbReference type="GO" id="GO:0051536">
    <property type="term" value="F:iron-sulfur cluster binding"/>
    <property type="evidence" value="ECO:0007669"/>
    <property type="project" value="UniProtKB-KW"/>
</dbReference>
<dbReference type="EMBL" id="FUWR01000012">
    <property type="protein sequence ID" value="SJZ99114.1"/>
    <property type="molecule type" value="Genomic_DNA"/>
</dbReference>
<dbReference type="OrthoDB" id="9781691at2"/>
<dbReference type="InterPro" id="IPR001764">
    <property type="entry name" value="Glyco_hydro_3_N"/>
</dbReference>
<dbReference type="GO" id="GO:0009254">
    <property type="term" value="P:peptidoglycan turnover"/>
    <property type="evidence" value="ECO:0007669"/>
    <property type="project" value="TreeGrafter"/>
</dbReference>
<dbReference type="InterPro" id="IPR017853">
    <property type="entry name" value="GH"/>
</dbReference>
<keyword evidence="5" id="KW-0408">Iron</keyword>
<comment type="catalytic activity">
    <reaction evidence="1">
        <text>Hydrolysis of terminal non-reducing N-acetyl-D-hexosamine residues in N-acetyl-beta-D-hexosaminides.</text>
        <dbReference type="EC" id="3.2.1.52"/>
    </reaction>
</comment>
<dbReference type="PANTHER" id="PTHR30480:SF13">
    <property type="entry name" value="BETA-HEXOSAMINIDASE"/>
    <property type="match status" value="1"/>
</dbReference>
<keyword evidence="6" id="KW-0326">Glycosidase</keyword>
<dbReference type="SUPFAM" id="SSF51445">
    <property type="entry name" value="(Trans)glycosidases"/>
    <property type="match status" value="1"/>
</dbReference>
<name>A0A1T4Q606_9BACT</name>
<dbReference type="InterPro" id="IPR006311">
    <property type="entry name" value="TAT_signal"/>
</dbReference>
<dbReference type="Gene3D" id="3.20.20.300">
    <property type="entry name" value="Glycoside hydrolase, family 3, N-terminal domain"/>
    <property type="match status" value="1"/>
</dbReference>
<proteinExistence type="inferred from homology"/>
<dbReference type="STRING" id="115783.SAMN02745119_02247"/>
<evidence type="ECO:0000256" key="1">
    <source>
        <dbReference type="ARBA" id="ARBA00001231"/>
    </source>
</evidence>
<sequence length="395" mass="43256">MQTCTRRTFLKNSALTGASLLLPGLLLGGCAATRPAIRQSFPDLQSWPLERKIAQMLLLGFPGETLEPGSPIDQAIRRYGAGGVVLFDNNIDLGETGRNITSPAQLKQLTSVLQQAAEVPLLIAVDQEGGVVARLKDRYGFPATVSAKHLGQQNRLELTRASSDSLAATLEEYGFNLNLAPVVDLATNPDNPVIAFKERSFSADPALVTAHAAEFIKGHHRHQILTCLKHFPGHGSSRDDSHLGLVDVTRYWHENELQPYRDLISQGLCDMVMTAHTFNTAIDPLYPATLSKATIDGILRKQLGFNGVVVSDDLYMGAIIQHYSYETAVEKAINAGVDLLVVANDKLYSPDIMPRTIELLLTMVEQGRISRERIDQACNRIIAMKKRTLKHGDAA</sequence>
<dbReference type="RefSeq" id="WP_078790520.1">
    <property type="nucleotide sequence ID" value="NZ_FUWR01000012.1"/>
</dbReference>
<protein>
    <recommendedName>
        <fullName evidence="3">beta-N-acetylhexosaminidase</fullName>
        <ecNumber evidence="3">3.2.1.52</ecNumber>
    </recommendedName>
</protein>